<sequence>MAASVIHVLQKNDYATHHLLTLPSDPLPDLAPSSLRLQSKILGLTTNNLTYARLGHLLGWWDIHPLPSNTPAPFNDSKQYGRISAWGYAEIIASTVPGIPIGKSVLGYLPIGTLPVDVEVKDAGYKNQLLVLNPHRQHLWIIYNRLELCPPIPEMEAEYGRDFLGWDALMWGLFATSYNLSTYGFAWEDANRIHPSGIGDWSADDANLDDATVVCLSGSGKTAMAFAYSLRQCRPQAHQPKFVIAVCSGASKQMAEDSKFYDKAVLYSDDVATKDLLVKSGTSRVILIDFGARAGATATWESTLSTLPPSIPFSKIFVGTEVKVQKPEEASKRMAQLGEHIVVNASLLREKGIESGGDAYLEKWGKDIGEFKRKGGISSMKLNDEVPASVGLVYRI</sequence>
<organism evidence="1 2">
    <name type="scientific">Lindgomyces ingoldianus</name>
    <dbReference type="NCBI Taxonomy" id="673940"/>
    <lineage>
        <taxon>Eukaryota</taxon>
        <taxon>Fungi</taxon>
        <taxon>Dikarya</taxon>
        <taxon>Ascomycota</taxon>
        <taxon>Pezizomycotina</taxon>
        <taxon>Dothideomycetes</taxon>
        <taxon>Pleosporomycetidae</taxon>
        <taxon>Pleosporales</taxon>
        <taxon>Lindgomycetaceae</taxon>
        <taxon>Lindgomyces</taxon>
    </lineage>
</organism>
<protein>
    <submittedName>
        <fullName evidence="1">Uncharacterized protein</fullName>
    </submittedName>
</protein>
<dbReference type="EMBL" id="MU003508">
    <property type="protein sequence ID" value="KAF2470464.1"/>
    <property type="molecule type" value="Genomic_DNA"/>
</dbReference>
<dbReference type="Proteomes" id="UP000799755">
    <property type="component" value="Unassembled WGS sequence"/>
</dbReference>
<accession>A0ACB6QTW1</accession>
<comment type="caution">
    <text evidence="1">The sequence shown here is derived from an EMBL/GenBank/DDBJ whole genome shotgun (WGS) entry which is preliminary data.</text>
</comment>
<reference evidence="1" key="1">
    <citation type="journal article" date="2020" name="Stud. Mycol.">
        <title>101 Dothideomycetes genomes: a test case for predicting lifestyles and emergence of pathogens.</title>
        <authorList>
            <person name="Haridas S."/>
            <person name="Albert R."/>
            <person name="Binder M."/>
            <person name="Bloem J."/>
            <person name="Labutti K."/>
            <person name="Salamov A."/>
            <person name="Andreopoulos B."/>
            <person name="Baker S."/>
            <person name="Barry K."/>
            <person name="Bills G."/>
            <person name="Bluhm B."/>
            <person name="Cannon C."/>
            <person name="Castanera R."/>
            <person name="Culley D."/>
            <person name="Daum C."/>
            <person name="Ezra D."/>
            <person name="Gonzalez J."/>
            <person name="Henrissat B."/>
            <person name="Kuo A."/>
            <person name="Liang C."/>
            <person name="Lipzen A."/>
            <person name="Lutzoni F."/>
            <person name="Magnuson J."/>
            <person name="Mondo S."/>
            <person name="Nolan M."/>
            <person name="Ohm R."/>
            <person name="Pangilinan J."/>
            <person name="Park H.-J."/>
            <person name="Ramirez L."/>
            <person name="Alfaro M."/>
            <person name="Sun H."/>
            <person name="Tritt A."/>
            <person name="Yoshinaga Y."/>
            <person name="Zwiers L.-H."/>
            <person name="Turgeon B."/>
            <person name="Goodwin S."/>
            <person name="Spatafora J."/>
            <person name="Crous P."/>
            <person name="Grigoriev I."/>
        </authorList>
    </citation>
    <scope>NUCLEOTIDE SEQUENCE</scope>
    <source>
        <strain evidence="1">ATCC 200398</strain>
    </source>
</reference>
<proteinExistence type="predicted"/>
<gene>
    <name evidence="1" type="ORF">BDR25DRAFT_393939</name>
</gene>
<evidence type="ECO:0000313" key="2">
    <source>
        <dbReference type="Proteomes" id="UP000799755"/>
    </source>
</evidence>
<evidence type="ECO:0000313" key="1">
    <source>
        <dbReference type="EMBL" id="KAF2470464.1"/>
    </source>
</evidence>
<name>A0ACB6QTW1_9PLEO</name>
<keyword evidence="2" id="KW-1185">Reference proteome</keyword>